<evidence type="ECO:0000313" key="2">
    <source>
        <dbReference type="EMBL" id="KNZ49038.1"/>
    </source>
</evidence>
<sequence>MQVDTRRFEGVLLFLGKYISVFGTKTIGDIFWANSQLIEREELEIRQTLVEQVLLCYYLTKKDTKCYYLTKKDTKPPVILTATSGTDEEHEEKTWVNQGPYHSLSEIQFPHVLKVFTNLTSIPKLAVTVRALSHEAIHPNHWCMICKIQFDTRINIPFSYRSGVVFHLCCNVKSTFHRFMIACLHVQDIHYKRKILSLTVGIPPSPFPSFLTTPKGEAMFVCCLVRKISIINSLLTIVYGIFCEASKEEVTNVGVIVVLYTGYRMEICPHCLPLWGGVSFSIFLHFLAYLVPIFAIQHLGPRNFIPFPTTQDWQKTPGSFMFFFPVQSSNMAAYFPPANLFFYILMEFLPAHLSSLFHTYLSYFFLLLSMYKQICLYKTSHVIYFHFHLCCTSGEAHVDRQKLHMISMLNCRIGGDSMAGKQLCYKKHVLAASRVHGTTRIFHCTA</sequence>
<proteinExistence type="predicted"/>
<comment type="caution">
    <text evidence="2">The sequence shown here is derived from an EMBL/GenBank/DDBJ whole genome shotgun (WGS) entry which is preliminary data.</text>
</comment>
<gene>
    <name evidence="2" type="ORF">VP01_5247g1</name>
</gene>
<keyword evidence="1" id="KW-1133">Transmembrane helix</keyword>
<keyword evidence="1" id="KW-0472">Membrane</keyword>
<evidence type="ECO:0000313" key="3">
    <source>
        <dbReference type="Proteomes" id="UP000037035"/>
    </source>
</evidence>
<name>A0A0L6UKJ0_9BASI</name>
<keyword evidence="3" id="KW-1185">Reference proteome</keyword>
<feature type="transmembrane region" description="Helical" evidence="1">
    <location>
        <begin position="274"/>
        <end position="296"/>
    </location>
</feature>
<dbReference type="AlphaFoldDB" id="A0A0L6UKJ0"/>
<dbReference type="Proteomes" id="UP000037035">
    <property type="component" value="Unassembled WGS sequence"/>
</dbReference>
<keyword evidence="1" id="KW-0812">Transmembrane</keyword>
<evidence type="ECO:0000256" key="1">
    <source>
        <dbReference type="SAM" id="Phobius"/>
    </source>
</evidence>
<dbReference type="VEuPathDB" id="FungiDB:VP01_5247g1"/>
<dbReference type="EMBL" id="LAVV01010439">
    <property type="protein sequence ID" value="KNZ49038.1"/>
    <property type="molecule type" value="Genomic_DNA"/>
</dbReference>
<organism evidence="2 3">
    <name type="scientific">Puccinia sorghi</name>
    <dbReference type="NCBI Taxonomy" id="27349"/>
    <lineage>
        <taxon>Eukaryota</taxon>
        <taxon>Fungi</taxon>
        <taxon>Dikarya</taxon>
        <taxon>Basidiomycota</taxon>
        <taxon>Pucciniomycotina</taxon>
        <taxon>Pucciniomycetes</taxon>
        <taxon>Pucciniales</taxon>
        <taxon>Pucciniaceae</taxon>
        <taxon>Puccinia</taxon>
    </lineage>
</organism>
<accession>A0A0L6UKJ0</accession>
<feature type="transmembrane region" description="Helical" evidence="1">
    <location>
        <begin position="341"/>
        <end position="368"/>
    </location>
</feature>
<reference evidence="2 3" key="1">
    <citation type="submission" date="2015-08" db="EMBL/GenBank/DDBJ databases">
        <title>Next Generation Sequencing and Analysis of the Genome of Puccinia sorghi L Schw, the Causal Agent of Maize Common Rust.</title>
        <authorList>
            <person name="Rochi L."/>
            <person name="Burguener G."/>
            <person name="Darino M."/>
            <person name="Turjanski A."/>
            <person name="Kreff E."/>
            <person name="Dieguez M.J."/>
            <person name="Sacco F."/>
        </authorList>
    </citation>
    <scope>NUCLEOTIDE SEQUENCE [LARGE SCALE GENOMIC DNA]</scope>
    <source>
        <strain evidence="2 3">RO10H11247</strain>
    </source>
</reference>
<protein>
    <submittedName>
        <fullName evidence="2">Uncharacterized protein</fullName>
    </submittedName>
</protein>